<evidence type="ECO:0000256" key="2">
    <source>
        <dbReference type="ARBA" id="ARBA00022803"/>
    </source>
</evidence>
<name>A0AAX4JJY5_9TREE</name>
<dbReference type="PROSITE" id="PS50005">
    <property type="entry name" value="TPR"/>
    <property type="match status" value="1"/>
</dbReference>
<evidence type="ECO:0000313" key="8">
    <source>
        <dbReference type="EMBL" id="WWC85675.1"/>
    </source>
</evidence>
<evidence type="ECO:0000259" key="7">
    <source>
        <dbReference type="Pfam" id="PF13877"/>
    </source>
</evidence>
<dbReference type="RefSeq" id="XP_066072438.1">
    <property type="nucleotide sequence ID" value="XM_066216341.1"/>
</dbReference>
<dbReference type="Pfam" id="PF13181">
    <property type="entry name" value="TPR_8"/>
    <property type="match status" value="1"/>
</dbReference>
<dbReference type="Gene3D" id="1.25.40.10">
    <property type="entry name" value="Tetratricopeptide repeat domain"/>
    <property type="match status" value="1"/>
</dbReference>
<evidence type="ECO:0000313" key="9">
    <source>
        <dbReference type="Proteomes" id="UP001355207"/>
    </source>
</evidence>
<dbReference type="SMART" id="SM00028">
    <property type="entry name" value="TPR"/>
    <property type="match status" value="3"/>
</dbReference>
<feature type="domain" description="RNA-polymerase II-associated protein 3-like C-terminal" evidence="7">
    <location>
        <begin position="315"/>
        <end position="409"/>
    </location>
</feature>
<dbReference type="SUPFAM" id="SSF48452">
    <property type="entry name" value="TPR-like"/>
    <property type="match status" value="1"/>
</dbReference>
<dbReference type="Pfam" id="PF13414">
    <property type="entry name" value="TPR_11"/>
    <property type="match status" value="1"/>
</dbReference>
<dbReference type="InterPro" id="IPR025986">
    <property type="entry name" value="RPAP3-like_C"/>
</dbReference>
<evidence type="ECO:0000256" key="5">
    <source>
        <dbReference type="PROSITE-ProRule" id="PRU00339"/>
    </source>
</evidence>
<dbReference type="AlphaFoldDB" id="A0AAX4JJY5"/>
<dbReference type="GO" id="GO:0101031">
    <property type="term" value="C:protein folding chaperone complex"/>
    <property type="evidence" value="ECO:0007669"/>
    <property type="project" value="TreeGrafter"/>
</dbReference>
<dbReference type="InterPro" id="IPR011990">
    <property type="entry name" value="TPR-like_helical_dom_sf"/>
</dbReference>
<protein>
    <recommendedName>
        <fullName evidence="4">RNA polymerase II-associated protein 3</fullName>
    </recommendedName>
</protein>
<dbReference type="InterPro" id="IPR019734">
    <property type="entry name" value="TPR_rpt"/>
</dbReference>
<evidence type="ECO:0000256" key="3">
    <source>
        <dbReference type="ARBA" id="ARBA00038275"/>
    </source>
</evidence>
<dbReference type="EMBL" id="CP144098">
    <property type="protein sequence ID" value="WWC85675.1"/>
    <property type="molecule type" value="Genomic_DNA"/>
</dbReference>
<dbReference type="GeneID" id="91091213"/>
<dbReference type="PANTHER" id="PTHR46423">
    <property type="entry name" value="RNA POLYMERASE II-ASSOCIATED PROTEIN 3"/>
    <property type="match status" value="1"/>
</dbReference>
<comment type="similarity">
    <text evidence="3">Belongs to the RPAP3 family.</text>
</comment>
<evidence type="ECO:0000256" key="6">
    <source>
        <dbReference type="SAM" id="MobiDB-lite"/>
    </source>
</evidence>
<evidence type="ECO:0000256" key="4">
    <source>
        <dbReference type="ARBA" id="ARBA00040133"/>
    </source>
</evidence>
<keyword evidence="1" id="KW-0677">Repeat</keyword>
<keyword evidence="9" id="KW-1185">Reference proteome</keyword>
<feature type="region of interest" description="Disordered" evidence="6">
    <location>
        <begin position="209"/>
        <end position="299"/>
    </location>
</feature>
<dbReference type="Pfam" id="PF13877">
    <property type="entry name" value="RPAP3_C"/>
    <property type="match status" value="1"/>
</dbReference>
<keyword evidence="2 5" id="KW-0802">TPR repeat</keyword>
<feature type="compositionally biased region" description="Low complexity" evidence="6">
    <location>
        <begin position="247"/>
        <end position="262"/>
    </location>
</feature>
<organism evidence="8 9">
    <name type="scientific">Kwoniella dendrophila CBS 6074</name>
    <dbReference type="NCBI Taxonomy" id="1295534"/>
    <lineage>
        <taxon>Eukaryota</taxon>
        <taxon>Fungi</taxon>
        <taxon>Dikarya</taxon>
        <taxon>Basidiomycota</taxon>
        <taxon>Agaricomycotina</taxon>
        <taxon>Tremellomycetes</taxon>
        <taxon>Tremellales</taxon>
        <taxon>Cryptococcaceae</taxon>
        <taxon>Kwoniella</taxon>
    </lineage>
</organism>
<dbReference type="InterPro" id="IPR051966">
    <property type="entry name" value="RPAP3"/>
</dbReference>
<proteinExistence type="inferred from homology"/>
<accession>A0AAX4JJY5</accession>
<dbReference type="PANTHER" id="PTHR46423:SF1">
    <property type="entry name" value="RNA POLYMERASE II-ASSOCIATED PROTEIN 3"/>
    <property type="match status" value="1"/>
</dbReference>
<feature type="repeat" description="TPR" evidence="5">
    <location>
        <begin position="81"/>
        <end position="114"/>
    </location>
</feature>
<gene>
    <name evidence="8" type="ORF">L201_000541</name>
</gene>
<sequence>MSLKVDVEKSEKSRSDGNTSFKKGKWVEAIGHYTNAVVYNPSNPIAYSNRAQAFLKLDKFRDAERDCTTCINLEESGKINIKALYRRGLARKGLGKNEEAVKDFEEVLKVDQTNDVVKTELNELRILLKDEEAKRSKPRRPITPPIVPKSSSTISTGASIEEISDPTESINITSATSSLSSQIPGKQKEEIPKSFASLRQARESKKKAFVNGQSVLSKPSEPTDKSLLDDTITPQTISEEASKPKLSNNEASANINGASSSSKIPTSNTASIDPERPNLTTVQKSAPDKKVEKELPDDLDTTSTSIGAGLIFLRYLTNDNDKFNHKLISLYQPRILIQILNNLLEPDHLGLIIKAVYYGLNSDTTQNNQNEMQKQEQEQSQGRIKDILLGLKQTKRWKMNYAMLSRKEKLLGEEIWEKVGGQGQFK</sequence>
<dbReference type="Proteomes" id="UP001355207">
    <property type="component" value="Chromosome 1"/>
</dbReference>
<feature type="region of interest" description="Disordered" evidence="6">
    <location>
        <begin position="133"/>
        <end position="156"/>
    </location>
</feature>
<reference evidence="8 9" key="1">
    <citation type="submission" date="2024-01" db="EMBL/GenBank/DDBJ databases">
        <title>Comparative genomics of Cryptococcus and Kwoniella reveals pathogenesis evolution and contrasting modes of karyotype evolution via chromosome fusion or intercentromeric recombination.</title>
        <authorList>
            <person name="Coelho M.A."/>
            <person name="David-Palma M."/>
            <person name="Shea T."/>
            <person name="Bowers K."/>
            <person name="McGinley-Smith S."/>
            <person name="Mohammad A.W."/>
            <person name="Gnirke A."/>
            <person name="Yurkov A.M."/>
            <person name="Nowrousian M."/>
            <person name="Sun S."/>
            <person name="Cuomo C.A."/>
            <person name="Heitman J."/>
        </authorList>
    </citation>
    <scope>NUCLEOTIDE SEQUENCE [LARGE SCALE GENOMIC DNA]</scope>
    <source>
        <strain evidence="8 9">CBS 6074</strain>
    </source>
</reference>
<evidence type="ECO:0000256" key="1">
    <source>
        <dbReference type="ARBA" id="ARBA00022737"/>
    </source>
</evidence>
<feature type="compositionally biased region" description="Basic and acidic residues" evidence="6">
    <location>
        <begin position="286"/>
        <end position="296"/>
    </location>
</feature>